<keyword evidence="2" id="KW-1185">Reference proteome</keyword>
<organism evidence="1 2">
    <name type="scientific">Leucogyrophana mollusca</name>
    <dbReference type="NCBI Taxonomy" id="85980"/>
    <lineage>
        <taxon>Eukaryota</taxon>
        <taxon>Fungi</taxon>
        <taxon>Dikarya</taxon>
        <taxon>Basidiomycota</taxon>
        <taxon>Agaricomycotina</taxon>
        <taxon>Agaricomycetes</taxon>
        <taxon>Agaricomycetidae</taxon>
        <taxon>Boletales</taxon>
        <taxon>Boletales incertae sedis</taxon>
        <taxon>Leucogyrophana</taxon>
    </lineage>
</organism>
<name>A0ACB8BM77_9AGAM</name>
<sequence>MALRSIVAATILSIPFVEVPQIKERVVGIPSADAAPLWLLALSGVVIAIGFVAAIYDPWNTDSEELDDAQRPADPLGVEPTQPRYQLAHVEAVGPSPITYANDDHKRTRRLSVVLESSVQDREQSEEGCESPLALRKEAIEERAQMLRCEQQSREASARGEIYLAQGLSQLGKEHMKQMYRLNAQASELVFRENNKSCRPGEVDLHGLFVKEATGFANKAIAEARQCGVTQLRLIVGKGLHSCCGGPKIKPALEKLMRDAHFDVEVDPCNTGVLIVHLNDRTLSP</sequence>
<protein>
    <submittedName>
        <fullName evidence="1">Uncharacterized protein</fullName>
    </submittedName>
</protein>
<gene>
    <name evidence="1" type="ORF">BV22DRAFT_1062333</name>
</gene>
<comment type="caution">
    <text evidence="1">The sequence shown here is derived from an EMBL/GenBank/DDBJ whole genome shotgun (WGS) entry which is preliminary data.</text>
</comment>
<accession>A0ACB8BM77</accession>
<proteinExistence type="predicted"/>
<reference evidence="1" key="1">
    <citation type="journal article" date="2021" name="New Phytol.">
        <title>Evolutionary innovations through gain and loss of genes in the ectomycorrhizal Boletales.</title>
        <authorList>
            <person name="Wu G."/>
            <person name="Miyauchi S."/>
            <person name="Morin E."/>
            <person name="Kuo A."/>
            <person name="Drula E."/>
            <person name="Varga T."/>
            <person name="Kohler A."/>
            <person name="Feng B."/>
            <person name="Cao Y."/>
            <person name="Lipzen A."/>
            <person name="Daum C."/>
            <person name="Hundley H."/>
            <person name="Pangilinan J."/>
            <person name="Johnson J."/>
            <person name="Barry K."/>
            <person name="LaButti K."/>
            <person name="Ng V."/>
            <person name="Ahrendt S."/>
            <person name="Min B."/>
            <person name="Choi I.G."/>
            <person name="Park H."/>
            <person name="Plett J.M."/>
            <person name="Magnuson J."/>
            <person name="Spatafora J.W."/>
            <person name="Nagy L.G."/>
            <person name="Henrissat B."/>
            <person name="Grigoriev I.V."/>
            <person name="Yang Z.L."/>
            <person name="Xu J."/>
            <person name="Martin F.M."/>
        </authorList>
    </citation>
    <scope>NUCLEOTIDE SEQUENCE</scope>
    <source>
        <strain evidence="1">KUC20120723A-06</strain>
    </source>
</reference>
<evidence type="ECO:0000313" key="2">
    <source>
        <dbReference type="Proteomes" id="UP000790709"/>
    </source>
</evidence>
<dbReference type="Proteomes" id="UP000790709">
    <property type="component" value="Unassembled WGS sequence"/>
</dbReference>
<evidence type="ECO:0000313" key="1">
    <source>
        <dbReference type="EMBL" id="KAH7926709.1"/>
    </source>
</evidence>
<dbReference type="EMBL" id="MU266378">
    <property type="protein sequence ID" value="KAH7926709.1"/>
    <property type="molecule type" value="Genomic_DNA"/>
</dbReference>